<feature type="transmembrane region" description="Helical" evidence="1">
    <location>
        <begin position="6"/>
        <end position="23"/>
    </location>
</feature>
<dbReference type="EMBL" id="FNHF01000003">
    <property type="protein sequence ID" value="SDM44364.1"/>
    <property type="molecule type" value="Genomic_DNA"/>
</dbReference>
<feature type="transmembrane region" description="Helical" evidence="1">
    <location>
        <begin position="108"/>
        <end position="132"/>
    </location>
</feature>
<evidence type="ECO:0000313" key="3">
    <source>
        <dbReference type="Proteomes" id="UP000182347"/>
    </source>
</evidence>
<feature type="transmembrane region" description="Helical" evidence="1">
    <location>
        <begin position="75"/>
        <end position="96"/>
    </location>
</feature>
<name>A0A1G9T9P5_9BACI</name>
<keyword evidence="1" id="KW-1133">Transmembrane helix</keyword>
<dbReference type="STRING" id="482461.SAMN05216244_2494"/>
<proteinExistence type="predicted"/>
<keyword evidence="3" id="KW-1185">Reference proteome</keyword>
<dbReference type="Proteomes" id="UP000182347">
    <property type="component" value="Unassembled WGS sequence"/>
</dbReference>
<feature type="transmembrane region" description="Helical" evidence="1">
    <location>
        <begin position="35"/>
        <end position="55"/>
    </location>
</feature>
<protein>
    <submittedName>
        <fullName evidence="2">Uncharacterized protein</fullName>
    </submittedName>
</protein>
<keyword evidence="1" id="KW-0472">Membrane</keyword>
<evidence type="ECO:0000256" key="1">
    <source>
        <dbReference type="SAM" id="Phobius"/>
    </source>
</evidence>
<accession>A0A1G9T9P5</accession>
<reference evidence="3" key="1">
    <citation type="submission" date="2016-10" db="EMBL/GenBank/DDBJ databases">
        <authorList>
            <person name="Varghese N."/>
            <person name="Submissions S."/>
        </authorList>
    </citation>
    <scope>NUCLEOTIDE SEQUENCE [LARGE SCALE GENOMIC DNA]</scope>
    <source>
        <strain evidence="3">CGMCC 1.6199</strain>
    </source>
</reference>
<sequence length="134" mass="15875">MDVSDYYPLIPLLVAVAVILHRSSAFAPMIKYIGYGYFFVLTVVFITVRERISYLYEHPPIPAVYWEKNSWWSDIGLVLYLMPTVVLFLMVCFFWFKREKDLKGKTLTFLFFLVGMILLFVYAFFFSMTLGYRP</sequence>
<keyword evidence="1" id="KW-0812">Transmembrane</keyword>
<evidence type="ECO:0000313" key="2">
    <source>
        <dbReference type="EMBL" id="SDM44364.1"/>
    </source>
</evidence>
<gene>
    <name evidence="2" type="ORF">SAMN05216244_2494</name>
</gene>
<dbReference type="AlphaFoldDB" id="A0A1G9T9P5"/>
<organism evidence="2 3">
    <name type="scientific">Sediminibacillus halophilus</name>
    <dbReference type="NCBI Taxonomy" id="482461"/>
    <lineage>
        <taxon>Bacteria</taxon>
        <taxon>Bacillati</taxon>
        <taxon>Bacillota</taxon>
        <taxon>Bacilli</taxon>
        <taxon>Bacillales</taxon>
        <taxon>Bacillaceae</taxon>
        <taxon>Sediminibacillus</taxon>
    </lineage>
</organism>